<evidence type="ECO:0000313" key="3">
    <source>
        <dbReference type="EMBL" id="CAD9633038.1"/>
    </source>
</evidence>
<dbReference type="Gene3D" id="3.30.470.20">
    <property type="entry name" value="ATP-grasp fold, B domain"/>
    <property type="match status" value="1"/>
</dbReference>
<dbReference type="SUPFAM" id="SSF56059">
    <property type="entry name" value="Glutathione synthetase ATP-binding domain-like"/>
    <property type="match status" value="1"/>
</dbReference>
<dbReference type="AlphaFoldDB" id="A0A7S2Q585"/>
<dbReference type="Pfam" id="PF00857">
    <property type="entry name" value="Isochorismatase"/>
    <property type="match status" value="1"/>
</dbReference>
<reference evidence="3" key="1">
    <citation type="submission" date="2021-01" db="EMBL/GenBank/DDBJ databases">
        <authorList>
            <person name="Corre E."/>
            <person name="Pelletier E."/>
            <person name="Niang G."/>
            <person name="Scheremetjew M."/>
            <person name="Finn R."/>
            <person name="Kale V."/>
            <person name="Holt S."/>
            <person name="Cochrane G."/>
            <person name="Meng A."/>
            <person name="Brown T."/>
            <person name="Cohen L."/>
        </authorList>
    </citation>
    <scope>NUCLEOTIDE SEQUENCE</scope>
    <source>
        <strain evidence="3">SM1012Den-03</strain>
    </source>
</reference>
<dbReference type="InterPro" id="IPR004344">
    <property type="entry name" value="TTL/TTLL_fam"/>
</dbReference>
<dbReference type="EMBL" id="HBGZ01033791">
    <property type="protein sequence ID" value="CAD9633038.1"/>
    <property type="molecule type" value="Transcribed_RNA"/>
</dbReference>
<evidence type="ECO:0000256" key="1">
    <source>
        <dbReference type="ARBA" id="ARBA00006336"/>
    </source>
</evidence>
<name>A0A7S2Q585_9STRA</name>
<feature type="domain" description="Isochorismatase-like" evidence="2">
    <location>
        <begin position="9"/>
        <end position="192"/>
    </location>
</feature>
<comment type="similarity">
    <text evidence="1">Belongs to the isochorismatase family.</text>
</comment>
<evidence type="ECO:0000259" key="2">
    <source>
        <dbReference type="Pfam" id="PF00857"/>
    </source>
</evidence>
<dbReference type="InterPro" id="IPR000868">
    <property type="entry name" value="Isochorismatase-like_dom"/>
</dbReference>
<proteinExistence type="inferred from homology"/>
<dbReference type="Gene3D" id="3.40.50.850">
    <property type="entry name" value="Isochorismatase-like"/>
    <property type="match status" value="1"/>
</dbReference>
<dbReference type="Pfam" id="PF03133">
    <property type="entry name" value="TTL"/>
    <property type="match status" value="1"/>
</dbReference>
<dbReference type="SUPFAM" id="SSF52499">
    <property type="entry name" value="Isochorismatase-like hydrolases"/>
    <property type="match status" value="1"/>
</dbReference>
<dbReference type="InterPro" id="IPR036380">
    <property type="entry name" value="Isochorismatase-like_sf"/>
</dbReference>
<organism evidence="3">
    <name type="scientific">Skeletonema marinoi</name>
    <dbReference type="NCBI Taxonomy" id="267567"/>
    <lineage>
        <taxon>Eukaryota</taxon>
        <taxon>Sar</taxon>
        <taxon>Stramenopiles</taxon>
        <taxon>Ochrophyta</taxon>
        <taxon>Bacillariophyta</taxon>
        <taxon>Coscinodiscophyceae</taxon>
        <taxon>Thalassiosirophycidae</taxon>
        <taxon>Thalassiosirales</taxon>
        <taxon>Skeletonemataceae</taxon>
        <taxon>Skeletonema</taxon>
        <taxon>Skeletonema marinoi-dohrnii complex</taxon>
    </lineage>
</organism>
<gene>
    <name evidence="3" type="ORF">SMAR0320_LOCUS24237</name>
</gene>
<protein>
    <recommendedName>
        <fullName evidence="2">Isochorismatase-like domain-containing protein</fullName>
    </recommendedName>
</protein>
<dbReference type="PANTHER" id="PTHR46069:SF1">
    <property type="entry name" value="CHROMOSOME UNDETERMINED SCAFFOLD_125, WHOLE GENOME SHOTGUN SEQUENCE"/>
    <property type="match status" value="1"/>
</dbReference>
<dbReference type="PANTHER" id="PTHR46069">
    <property type="entry name" value="TUBULIN TYROSINE LIGASE"/>
    <property type="match status" value="1"/>
</dbReference>
<accession>A0A7S2Q585</accession>
<sequence>MVDTTKERTAIVICDLQPDLLGSLKQRDNLLLSLRIPLEAARKNDWLVVYSGLQFKSRYEGVSPKHKLYGALCKLNQKLGDEAVHWFMDGWDGSKIVSEDPIISPKETDSIVWRAQHIPYELATLLKEKNISKVYIVGAKASGSVQAAVQIIMDNGIDVSAIKECIQDDNEERLNATIDHLLPVYSNVISLKEMMEDVGGVESYSTESKDILVHLLSKGGESSNNNILFASDCGRRGHGSRYIQLLQERGGWKTYPTQVWYEDFIHQFHCPLAKKVVDFCDEPEFSKVAMYLSGREYLDEKDKVIEFAGRFMPKTFCINDGKWIGDEPPSDDEDGATDAPWFIKESDKNLGGAAIDIVGKPSEIMAHIKKDQSYVVQQHIREPLLTDDGRKTHLKFYVLLICNDDGVTWTLYTYKGALLSISPNVWSSQDLTHDTQITIHRHPEPPGKTDGWKQHWESTYEKCKQGTVEVISRAIESGKLKGRRNKKQFEVFSVDWMPDNKGNIWMFEFNLSPAVAQREFDDAAKRDARRDYLMQHDEIMLREALDIAMPWDGGETPGQWDLAGEFKSSA</sequence>